<reference evidence="9" key="1">
    <citation type="journal article" date="2017" name="Genome Biol.">
        <title>Comparative genomics reveals high biological diversity and specific adaptations in the industrially and medically important fungal genus Aspergillus.</title>
        <authorList>
            <person name="de Vries R.P."/>
            <person name="Riley R."/>
            <person name="Wiebenga A."/>
            <person name="Aguilar-Osorio G."/>
            <person name="Amillis S."/>
            <person name="Uchima C.A."/>
            <person name="Anderluh G."/>
            <person name="Asadollahi M."/>
            <person name="Askin M."/>
            <person name="Barry K."/>
            <person name="Battaglia E."/>
            <person name="Bayram O."/>
            <person name="Benocci T."/>
            <person name="Braus-Stromeyer S.A."/>
            <person name="Caldana C."/>
            <person name="Canovas D."/>
            <person name="Cerqueira G.C."/>
            <person name="Chen F."/>
            <person name="Chen W."/>
            <person name="Choi C."/>
            <person name="Clum A."/>
            <person name="Dos Santos R.A."/>
            <person name="Damasio A.R."/>
            <person name="Diallinas G."/>
            <person name="Emri T."/>
            <person name="Fekete E."/>
            <person name="Flipphi M."/>
            <person name="Freyberg S."/>
            <person name="Gallo A."/>
            <person name="Gournas C."/>
            <person name="Habgood R."/>
            <person name="Hainaut M."/>
            <person name="Harispe M.L."/>
            <person name="Henrissat B."/>
            <person name="Hilden K.S."/>
            <person name="Hope R."/>
            <person name="Hossain A."/>
            <person name="Karabika E."/>
            <person name="Karaffa L."/>
            <person name="Karanyi Z."/>
            <person name="Krasevec N."/>
            <person name="Kuo A."/>
            <person name="Kusch H."/>
            <person name="LaButti K."/>
            <person name="Lagendijk E.L."/>
            <person name="Lapidus A."/>
            <person name="Levasseur A."/>
            <person name="Lindquist E."/>
            <person name="Lipzen A."/>
            <person name="Logrieco A.F."/>
            <person name="MacCabe A."/>
            <person name="Maekelae M.R."/>
            <person name="Malavazi I."/>
            <person name="Melin P."/>
            <person name="Meyer V."/>
            <person name="Mielnichuk N."/>
            <person name="Miskei M."/>
            <person name="Molnar A.P."/>
            <person name="Mule G."/>
            <person name="Ngan C.Y."/>
            <person name="Orejas M."/>
            <person name="Orosz E."/>
            <person name="Ouedraogo J.P."/>
            <person name="Overkamp K.M."/>
            <person name="Park H.-S."/>
            <person name="Perrone G."/>
            <person name="Piumi F."/>
            <person name="Punt P.J."/>
            <person name="Ram A.F."/>
            <person name="Ramon A."/>
            <person name="Rauscher S."/>
            <person name="Record E."/>
            <person name="Riano-Pachon D.M."/>
            <person name="Robert V."/>
            <person name="Roehrig J."/>
            <person name="Ruller R."/>
            <person name="Salamov A."/>
            <person name="Salih N.S."/>
            <person name="Samson R.A."/>
            <person name="Sandor E."/>
            <person name="Sanguinetti M."/>
            <person name="Schuetze T."/>
            <person name="Sepcic K."/>
            <person name="Shelest E."/>
            <person name="Sherlock G."/>
            <person name="Sophianopoulou V."/>
            <person name="Squina F.M."/>
            <person name="Sun H."/>
            <person name="Susca A."/>
            <person name="Todd R.B."/>
            <person name="Tsang A."/>
            <person name="Unkles S.E."/>
            <person name="van de Wiele N."/>
            <person name="van Rossen-Uffink D."/>
            <person name="Oliveira J.V."/>
            <person name="Vesth T.C."/>
            <person name="Visser J."/>
            <person name="Yu J.-H."/>
            <person name="Zhou M."/>
            <person name="Andersen M.R."/>
            <person name="Archer D.B."/>
            <person name="Baker S.E."/>
            <person name="Benoit I."/>
            <person name="Brakhage A.A."/>
            <person name="Braus G.H."/>
            <person name="Fischer R."/>
            <person name="Frisvad J.C."/>
            <person name="Goldman G.H."/>
            <person name="Houbraken J."/>
            <person name="Oakley B."/>
            <person name="Pocsi I."/>
            <person name="Scazzocchio C."/>
            <person name="Seiboth B."/>
            <person name="vanKuyk P.A."/>
            <person name="Wortman J."/>
            <person name="Dyer P.S."/>
            <person name="Grigoriev I.V."/>
        </authorList>
    </citation>
    <scope>NUCLEOTIDE SEQUENCE [LARGE SCALE GENOMIC DNA]</scope>
    <source>
        <strain evidence="9">CBS 583.65</strain>
    </source>
</reference>
<dbReference type="Gene3D" id="2.102.10.10">
    <property type="entry name" value="Rieske [2Fe-2S] iron-sulphur domain"/>
    <property type="match status" value="1"/>
</dbReference>
<protein>
    <recommendedName>
        <fullName evidence="7">Rieske domain-containing protein</fullName>
    </recommendedName>
</protein>
<dbReference type="PRINTS" id="PR00090">
    <property type="entry name" value="RNGDIOXGNASE"/>
</dbReference>
<dbReference type="CDD" id="cd03469">
    <property type="entry name" value="Rieske_RO_Alpha_N"/>
    <property type="match status" value="1"/>
</dbReference>
<feature type="signal peptide" evidence="6">
    <location>
        <begin position="1"/>
        <end position="23"/>
    </location>
</feature>
<evidence type="ECO:0000256" key="4">
    <source>
        <dbReference type="ARBA" id="ARBA00023004"/>
    </source>
</evidence>
<dbReference type="OrthoDB" id="426882at2759"/>
<evidence type="ECO:0000259" key="7">
    <source>
        <dbReference type="PROSITE" id="PS51296"/>
    </source>
</evidence>
<dbReference type="RefSeq" id="XP_040670505.1">
    <property type="nucleotide sequence ID" value="XM_040813018.1"/>
</dbReference>
<evidence type="ECO:0000256" key="3">
    <source>
        <dbReference type="ARBA" id="ARBA00023002"/>
    </source>
</evidence>
<organism evidence="8 9">
    <name type="scientific">Aspergillus versicolor CBS 583.65</name>
    <dbReference type="NCBI Taxonomy" id="1036611"/>
    <lineage>
        <taxon>Eukaryota</taxon>
        <taxon>Fungi</taxon>
        <taxon>Dikarya</taxon>
        <taxon>Ascomycota</taxon>
        <taxon>Pezizomycotina</taxon>
        <taxon>Eurotiomycetes</taxon>
        <taxon>Eurotiomycetidae</taxon>
        <taxon>Eurotiales</taxon>
        <taxon>Aspergillaceae</taxon>
        <taxon>Aspergillus</taxon>
        <taxon>Aspergillus subgen. Nidulantes</taxon>
    </lineage>
</organism>
<evidence type="ECO:0000256" key="2">
    <source>
        <dbReference type="ARBA" id="ARBA00022723"/>
    </source>
</evidence>
<dbReference type="PANTHER" id="PTHR43756">
    <property type="entry name" value="CHOLINE MONOOXYGENASE, CHLOROPLASTIC"/>
    <property type="match status" value="1"/>
</dbReference>
<keyword evidence="4" id="KW-0408">Iron</keyword>
<gene>
    <name evidence="8" type="ORF">ASPVEDRAFT_44276</name>
</gene>
<keyword evidence="9" id="KW-1185">Reference proteome</keyword>
<name>A0A1L9PTB9_ASPVE</name>
<keyword evidence="6" id="KW-0732">Signal</keyword>
<dbReference type="InterPro" id="IPR017941">
    <property type="entry name" value="Rieske_2Fe-2S"/>
</dbReference>
<feature type="chain" id="PRO_5012273472" description="Rieske domain-containing protein" evidence="6">
    <location>
        <begin position="24"/>
        <end position="392"/>
    </location>
</feature>
<evidence type="ECO:0000313" key="8">
    <source>
        <dbReference type="EMBL" id="OJJ04743.1"/>
    </source>
</evidence>
<dbReference type="GO" id="GO:0016491">
    <property type="term" value="F:oxidoreductase activity"/>
    <property type="evidence" value="ECO:0007669"/>
    <property type="project" value="UniProtKB-KW"/>
</dbReference>
<dbReference type="STRING" id="1036611.A0A1L9PTB9"/>
<dbReference type="VEuPathDB" id="FungiDB:ASPVEDRAFT_44276"/>
<dbReference type="GO" id="GO:0051537">
    <property type="term" value="F:2 iron, 2 sulfur cluster binding"/>
    <property type="evidence" value="ECO:0007669"/>
    <property type="project" value="UniProtKB-KW"/>
</dbReference>
<evidence type="ECO:0000313" key="9">
    <source>
        <dbReference type="Proteomes" id="UP000184073"/>
    </source>
</evidence>
<keyword evidence="3" id="KW-0560">Oxidoreductase</keyword>
<dbReference type="AlphaFoldDB" id="A0A1L9PTB9"/>
<evidence type="ECO:0000256" key="5">
    <source>
        <dbReference type="ARBA" id="ARBA00023014"/>
    </source>
</evidence>
<dbReference type="PROSITE" id="PS51296">
    <property type="entry name" value="RIESKE"/>
    <property type="match status" value="1"/>
</dbReference>
<keyword evidence="2" id="KW-0479">Metal-binding</keyword>
<dbReference type="SUPFAM" id="SSF50022">
    <property type="entry name" value="ISP domain"/>
    <property type="match status" value="1"/>
</dbReference>
<dbReference type="Proteomes" id="UP000184073">
    <property type="component" value="Unassembled WGS sequence"/>
</dbReference>
<evidence type="ECO:0000256" key="1">
    <source>
        <dbReference type="ARBA" id="ARBA00022714"/>
    </source>
</evidence>
<keyword evidence="5" id="KW-0411">Iron-sulfur</keyword>
<keyword evidence="1" id="KW-0001">2Fe-2S</keyword>
<evidence type="ECO:0000256" key="6">
    <source>
        <dbReference type="SAM" id="SignalP"/>
    </source>
</evidence>
<dbReference type="GO" id="GO:0046872">
    <property type="term" value="F:metal ion binding"/>
    <property type="evidence" value="ECO:0007669"/>
    <property type="project" value="UniProtKB-KW"/>
</dbReference>
<proteinExistence type="predicted"/>
<sequence length="392" mass="43467">MENLFPALVAVLAGLAFLYRTRTSSTTPPKAIPSPPTPAEVEIVSKESDFPPDWLTSSQLFELERRAIFSKTWIPLTHKTHFPSPGSYHTYNLASIPILLIKGKDDKVRAFHNVCRHRAYAVATRESGTSTVLGCRYHGWSYNANGQLIRAPHFDGVEGFERGENGLFEVGVKVDGQGVVWVNLGSCDEKEDGSISINGKIGGGWRWIGGGKLDGAFNWKGALTPPDLEMVPGSFIQSLLQPKSESTHLFPNMFIVTIPRSGCWLSLSLIPVSERVTSVRYDVYGAANRKDERAQAVLATIEEKVKSRISNLETEYQSCLNTGSILPGLDLEHSDTQKQILSLLKAHAKLEKSRGAEIYPARREPRMNVKYQQAEQLCQELDCDASHKSLAW</sequence>
<accession>A0A1L9PTB9</accession>
<dbReference type="GeneID" id="63728529"/>
<dbReference type="InterPro" id="IPR036922">
    <property type="entry name" value="Rieske_2Fe-2S_sf"/>
</dbReference>
<dbReference type="Pfam" id="PF00355">
    <property type="entry name" value="Rieske"/>
    <property type="match status" value="1"/>
</dbReference>
<dbReference type="PANTHER" id="PTHR43756:SF6">
    <property type="entry name" value="CLUSTER-BINDING PROTEIN, PUTATIVE (AFU_ORTHOLOGUE AFUA_6G03920)-RELATED"/>
    <property type="match status" value="1"/>
</dbReference>
<feature type="domain" description="Rieske" evidence="7">
    <location>
        <begin position="73"/>
        <end position="171"/>
    </location>
</feature>
<dbReference type="InterPro" id="IPR001663">
    <property type="entry name" value="Rng_hydr_dOase-A"/>
</dbReference>
<dbReference type="EMBL" id="KV878132">
    <property type="protein sequence ID" value="OJJ04743.1"/>
    <property type="molecule type" value="Genomic_DNA"/>
</dbReference>